<dbReference type="RefSeq" id="XP_025578768.1">
    <property type="nucleotide sequence ID" value="XM_025718790.1"/>
</dbReference>
<proteinExistence type="predicted"/>
<gene>
    <name evidence="1" type="ORF">BO80DRAFT_422289</name>
</gene>
<protein>
    <submittedName>
        <fullName evidence="1">Uncharacterized protein</fullName>
    </submittedName>
</protein>
<reference evidence="1 2" key="1">
    <citation type="submission" date="2018-02" db="EMBL/GenBank/DDBJ databases">
        <title>The genomes of Aspergillus section Nigri reveals drivers in fungal speciation.</title>
        <authorList>
            <consortium name="DOE Joint Genome Institute"/>
            <person name="Vesth T.C."/>
            <person name="Nybo J."/>
            <person name="Theobald S."/>
            <person name="Brandl J."/>
            <person name="Frisvad J.C."/>
            <person name="Nielsen K.F."/>
            <person name="Lyhne E.K."/>
            <person name="Kogle M.E."/>
            <person name="Kuo A."/>
            <person name="Riley R."/>
            <person name="Clum A."/>
            <person name="Nolan M."/>
            <person name="Lipzen A."/>
            <person name="Salamov A."/>
            <person name="Henrissat B."/>
            <person name="Wiebenga A."/>
            <person name="De vries R.P."/>
            <person name="Grigoriev I.V."/>
            <person name="Mortensen U.H."/>
            <person name="Andersen M.R."/>
            <person name="Baker S.E."/>
        </authorList>
    </citation>
    <scope>NUCLEOTIDE SEQUENCE [LARGE SCALE GENOMIC DNA]</scope>
    <source>
        <strain evidence="1 2">CBS 121593</strain>
    </source>
</reference>
<evidence type="ECO:0000313" key="2">
    <source>
        <dbReference type="Proteomes" id="UP000249402"/>
    </source>
</evidence>
<keyword evidence="2" id="KW-1185">Reference proteome</keyword>
<dbReference type="OrthoDB" id="2142759at2759"/>
<dbReference type="Proteomes" id="UP000249402">
    <property type="component" value="Unassembled WGS sequence"/>
</dbReference>
<sequence>MALQICRESREHTQSTYIPMVNSTFRFGSFYFDPQRDTLLLCWDFDECMPDLVLSYGVQLRKFEKVLVDGHFWAKEFSALYEDVLRAFKPATPQPQWLFGALYEIWGIDLDPCGVRAAVKFVSKILERTELFQQAYDLQILRGSTEELAVAEDFGKIVVAGGGEGGDEKSLGVTGNEISLYIYLNFLPLSEENGTRVDAFYLCECPRHPTEE</sequence>
<name>A0A395H914_9EURO</name>
<evidence type="ECO:0000313" key="1">
    <source>
        <dbReference type="EMBL" id="RAL04441.1"/>
    </source>
</evidence>
<dbReference type="VEuPathDB" id="FungiDB:BO80DRAFT_422289"/>
<dbReference type="AlphaFoldDB" id="A0A395H914"/>
<organism evidence="1 2">
    <name type="scientific">Aspergillus ibericus CBS 121593</name>
    <dbReference type="NCBI Taxonomy" id="1448316"/>
    <lineage>
        <taxon>Eukaryota</taxon>
        <taxon>Fungi</taxon>
        <taxon>Dikarya</taxon>
        <taxon>Ascomycota</taxon>
        <taxon>Pezizomycotina</taxon>
        <taxon>Eurotiomycetes</taxon>
        <taxon>Eurotiomycetidae</taxon>
        <taxon>Eurotiales</taxon>
        <taxon>Aspergillaceae</taxon>
        <taxon>Aspergillus</taxon>
        <taxon>Aspergillus subgen. Circumdati</taxon>
    </lineage>
</organism>
<dbReference type="EMBL" id="KZ824424">
    <property type="protein sequence ID" value="RAL04441.1"/>
    <property type="molecule type" value="Genomic_DNA"/>
</dbReference>
<dbReference type="STRING" id="1448316.A0A395H914"/>
<dbReference type="GeneID" id="37223655"/>
<accession>A0A395H914</accession>